<dbReference type="Proteomes" id="UP000473525">
    <property type="component" value="Unassembled WGS sequence"/>
</dbReference>
<evidence type="ECO:0000313" key="1">
    <source>
        <dbReference type="EMBL" id="MVQ48409.1"/>
    </source>
</evidence>
<evidence type="ECO:0008006" key="3">
    <source>
        <dbReference type="Google" id="ProtNLM"/>
    </source>
</evidence>
<dbReference type="InterPro" id="IPR009097">
    <property type="entry name" value="Cyclic_Pdiesterase"/>
</dbReference>
<protein>
    <recommendedName>
        <fullName evidence="3">2'-5' RNA ligase family protein</fullName>
    </recommendedName>
</protein>
<comment type="caution">
    <text evidence="1">The sequence shown here is derived from an EMBL/GenBank/DDBJ whole genome shotgun (WGS) entry which is preliminary data.</text>
</comment>
<organism evidence="1 2">
    <name type="scientific">Nocardioides agri</name>
    <dbReference type="NCBI Taxonomy" id="2682843"/>
    <lineage>
        <taxon>Bacteria</taxon>
        <taxon>Bacillati</taxon>
        <taxon>Actinomycetota</taxon>
        <taxon>Actinomycetes</taxon>
        <taxon>Propionibacteriales</taxon>
        <taxon>Nocardioidaceae</taxon>
        <taxon>Nocardioides</taxon>
    </lineage>
</organism>
<dbReference type="SUPFAM" id="SSF55144">
    <property type="entry name" value="LigT-like"/>
    <property type="match status" value="1"/>
</dbReference>
<sequence>MPVRNAPLPEAGAERLVQHWSWRPDWTRERRSWWWYATFESDPEVQGLASEARSAIRADAPVDEVPARWLHLTLSEVGYADTVPRRLAYECARRAHHRLVDVPPIDLQVGPVATMPGAVVLPVSGAGLADVHDGLVAAVRETLPEQPEGRPFDPHVSVAYVARDCRPGDVLDDAGSDRCAPGRSRLTRVSLVEVTRDHGHYRWTPRCQVSLRAPSRRHLRAVAAG</sequence>
<name>A0A6L6XMF3_9ACTN</name>
<accession>A0A6L6XMF3</accession>
<proteinExistence type="predicted"/>
<dbReference type="EMBL" id="WSEK01000004">
    <property type="protein sequence ID" value="MVQ48409.1"/>
    <property type="molecule type" value="Genomic_DNA"/>
</dbReference>
<dbReference type="Pfam" id="PF13563">
    <property type="entry name" value="2_5_RNA_ligase2"/>
    <property type="match status" value="1"/>
</dbReference>
<dbReference type="RefSeq" id="WP_157340589.1">
    <property type="nucleotide sequence ID" value="NZ_WSEK01000004.1"/>
</dbReference>
<dbReference type="AlphaFoldDB" id="A0A6L6XMF3"/>
<gene>
    <name evidence="1" type="ORF">GON03_04400</name>
</gene>
<keyword evidence="2" id="KW-1185">Reference proteome</keyword>
<evidence type="ECO:0000313" key="2">
    <source>
        <dbReference type="Proteomes" id="UP000473525"/>
    </source>
</evidence>
<reference evidence="1 2" key="1">
    <citation type="submission" date="2019-12" db="EMBL/GenBank/DDBJ databases">
        <authorList>
            <person name="Huq M.A."/>
        </authorList>
    </citation>
    <scope>NUCLEOTIDE SEQUENCE [LARGE SCALE GENOMIC DNA]</scope>
    <source>
        <strain evidence="1 2">MAH-18</strain>
    </source>
</reference>
<dbReference type="Gene3D" id="3.90.1140.10">
    <property type="entry name" value="Cyclic phosphodiesterase"/>
    <property type="match status" value="1"/>
</dbReference>